<keyword evidence="6" id="KW-1185">Reference proteome</keyword>
<dbReference type="InterPro" id="IPR001087">
    <property type="entry name" value="GDSL"/>
</dbReference>
<evidence type="ECO:0000259" key="4">
    <source>
        <dbReference type="PROSITE" id="PS51164"/>
    </source>
</evidence>
<evidence type="ECO:0000256" key="2">
    <source>
        <dbReference type="SAM" id="MobiDB-lite"/>
    </source>
</evidence>
<feature type="region of interest" description="Disordered" evidence="2">
    <location>
        <begin position="87"/>
        <end position="109"/>
    </location>
</feature>
<evidence type="ECO:0000313" key="5">
    <source>
        <dbReference type="EMBL" id="KAH6643301.1"/>
    </source>
</evidence>
<dbReference type="Pfam" id="PF00657">
    <property type="entry name" value="Lipase_GDSL"/>
    <property type="match status" value="1"/>
</dbReference>
<feature type="signal peptide" evidence="3">
    <location>
        <begin position="1"/>
        <end position="22"/>
    </location>
</feature>
<dbReference type="GeneID" id="70133208"/>
<dbReference type="InterPro" id="IPR050592">
    <property type="entry name" value="GDSL_lipolytic_enzyme"/>
</dbReference>
<protein>
    <recommendedName>
        <fullName evidence="4">CBM1 domain-containing protein</fullName>
    </recommendedName>
</protein>
<dbReference type="SUPFAM" id="SSF52266">
    <property type="entry name" value="SGNH hydrolase"/>
    <property type="match status" value="1"/>
</dbReference>
<dbReference type="CDD" id="cd01846">
    <property type="entry name" value="fatty_acyltransferase_like"/>
    <property type="match status" value="1"/>
</dbReference>
<dbReference type="PROSITE" id="PS51164">
    <property type="entry name" value="CBM1_2"/>
    <property type="match status" value="1"/>
</dbReference>
<dbReference type="PROSITE" id="PS00562">
    <property type="entry name" value="CBM1_1"/>
    <property type="match status" value="1"/>
</dbReference>
<feature type="domain" description="CBM1" evidence="4">
    <location>
        <begin position="16"/>
        <end position="52"/>
    </location>
</feature>
<dbReference type="GO" id="GO:0030248">
    <property type="term" value="F:cellulose binding"/>
    <property type="evidence" value="ECO:0007669"/>
    <property type="project" value="InterPro"/>
</dbReference>
<reference evidence="5" key="1">
    <citation type="journal article" date="2021" name="Nat. Commun.">
        <title>Genetic determinants of endophytism in the Arabidopsis root mycobiome.</title>
        <authorList>
            <person name="Mesny F."/>
            <person name="Miyauchi S."/>
            <person name="Thiergart T."/>
            <person name="Pickel B."/>
            <person name="Atanasova L."/>
            <person name="Karlsson M."/>
            <person name="Huettel B."/>
            <person name="Barry K.W."/>
            <person name="Haridas S."/>
            <person name="Chen C."/>
            <person name="Bauer D."/>
            <person name="Andreopoulos W."/>
            <person name="Pangilinan J."/>
            <person name="LaButti K."/>
            <person name="Riley R."/>
            <person name="Lipzen A."/>
            <person name="Clum A."/>
            <person name="Drula E."/>
            <person name="Henrissat B."/>
            <person name="Kohler A."/>
            <person name="Grigoriev I.V."/>
            <person name="Martin F.M."/>
            <person name="Hacquard S."/>
        </authorList>
    </citation>
    <scope>NUCLEOTIDE SEQUENCE</scope>
    <source>
        <strain evidence="5">MPI-SDFR-AT-0073</strain>
    </source>
</reference>
<dbReference type="Gene3D" id="3.40.50.1110">
    <property type="entry name" value="SGNH hydrolase"/>
    <property type="match status" value="1"/>
</dbReference>
<dbReference type="InterPro" id="IPR000254">
    <property type="entry name" value="CBD"/>
</dbReference>
<dbReference type="AlphaFoldDB" id="A0A9P8UAD2"/>
<organism evidence="5 6">
    <name type="scientific">Truncatella angustata</name>
    <dbReference type="NCBI Taxonomy" id="152316"/>
    <lineage>
        <taxon>Eukaryota</taxon>
        <taxon>Fungi</taxon>
        <taxon>Dikarya</taxon>
        <taxon>Ascomycota</taxon>
        <taxon>Pezizomycotina</taxon>
        <taxon>Sordariomycetes</taxon>
        <taxon>Xylariomycetidae</taxon>
        <taxon>Amphisphaeriales</taxon>
        <taxon>Sporocadaceae</taxon>
        <taxon>Truncatella</taxon>
    </lineage>
</organism>
<name>A0A9P8UAD2_9PEZI</name>
<dbReference type="SMART" id="SM00236">
    <property type="entry name" value="fCBD"/>
    <property type="match status" value="1"/>
</dbReference>
<dbReference type="OrthoDB" id="1600564at2759"/>
<dbReference type="GO" id="GO:0005576">
    <property type="term" value="C:extracellular region"/>
    <property type="evidence" value="ECO:0007669"/>
    <property type="project" value="InterPro"/>
</dbReference>
<evidence type="ECO:0000313" key="6">
    <source>
        <dbReference type="Proteomes" id="UP000758603"/>
    </source>
</evidence>
<gene>
    <name evidence="5" type="ORF">BKA67DRAFT_587334</name>
</gene>
<dbReference type="GO" id="GO:0016788">
    <property type="term" value="F:hydrolase activity, acting on ester bonds"/>
    <property type="evidence" value="ECO:0007669"/>
    <property type="project" value="InterPro"/>
</dbReference>
<comment type="caution">
    <text evidence="5">The sequence shown here is derived from an EMBL/GenBank/DDBJ whole genome shotgun (WGS) entry which is preliminary data.</text>
</comment>
<accession>A0A9P8UAD2</accession>
<dbReference type="PANTHER" id="PTHR45642">
    <property type="entry name" value="GDSL ESTERASE/LIPASE EXL3"/>
    <property type="match status" value="1"/>
</dbReference>
<dbReference type="RefSeq" id="XP_045951231.1">
    <property type="nucleotide sequence ID" value="XM_046104317.1"/>
</dbReference>
<dbReference type="PANTHER" id="PTHR45642:SF139">
    <property type="entry name" value="SGNH HYDROLASE-TYPE ESTERASE DOMAIN-CONTAINING PROTEIN"/>
    <property type="match status" value="1"/>
</dbReference>
<keyword evidence="1 3" id="KW-0732">Signal</keyword>
<dbReference type="SUPFAM" id="SSF57180">
    <property type="entry name" value="Cellulose-binding domain"/>
    <property type="match status" value="1"/>
</dbReference>
<dbReference type="InterPro" id="IPR035971">
    <property type="entry name" value="CBD_sf"/>
</dbReference>
<sequence>MASKYLTVVLASAASASIATWGQCGGTGYTGETTCVSGAVCTTYNPYYAQCVPGSATSAATSSSSRAATTTTSNAATTSSSITKATSATATTTVPTKGGSTSSTAPTSTATSGTRYFITFGDSYSQTGFDINGTHPSAANPLGNPTLPGYTASGGLDWVGYMVTEHNSSLLLSYNLAYGGATTDANLVTPYASTVLSFVDQVNEFSTSLASKPSWAPWTAENTLVGAWLGVNDVGNTFWLSNMTEVIDAVTTRYFELLQVTYDAGARNFVLLAVPPTDQTPLMLANDASSEASLVSAISTYNNFLSTKLATFKSNNSGVTAWLVNTTVPFMEAINNPTAYGAPNATCYNSDGVSCLWFNDYHPGVKIQGLVADAVATTVGAPWFTS</sequence>
<dbReference type="GO" id="GO:0005975">
    <property type="term" value="P:carbohydrate metabolic process"/>
    <property type="evidence" value="ECO:0007669"/>
    <property type="project" value="InterPro"/>
</dbReference>
<dbReference type="Pfam" id="PF00734">
    <property type="entry name" value="CBM_1"/>
    <property type="match status" value="1"/>
</dbReference>
<evidence type="ECO:0000256" key="3">
    <source>
        <dbReference type="SAM" id="SignalP"/>
    </source>
</evidence>
<evidence type="ECO:0000256" key="1">
    <source>
        <dbReference type="ARBA" id="ARBA00022729"/>
    </source>
</evidence>
<proteinExistence type="predicted"/>
<dbReference type="EMBL" id="JAGPXC010000013">
    <property type="protein sequence ID" value="KAH6643301.1"/>
    <property type="molecule type" value="Genomic_DNA"/>
</dbReference>
<feature type="chain" id="PRO_5040313769" description="CBM1 domain-containing protein" evidence="3">
    <location>
        <begin position="23"/>
        <end position="386"/>
    </location>
</feature>
<dbReference type="InterPro" id="IPR036514">
    <property type="entry name" value="SGNH_hydro_sf"/>
</dbReference>
<dbReference type="Proteomes" id="UP000758603">
    <property type="component" value="Unassembled WGS sequence"/>
</dbReference>